<accession>A0ACA9YAG7</accession>
<dbReference type="Proteomes" id="UP001152531">
    <property type="component" value="Unassembled WGS sequence"/>
</dbReference>
<evidence type="ECO:0000313" key="2">
    <source>
        <dbReference type="Proteomes" id="UP001152531"/>
    </source>
</evidence>
<organism evidence="1 2">
    <name type="scientific">[Candida] jaroonii</name>
    <dbReference type="NCBI Taxonomy" id="467808"/>
    <lineage>
        <taxon>Eukaryota</taxon>
        <taxon>Fungi</taxon>
        <taxon>Dikarya</taxon>
        <taxon>Ascomycota</taxon>
        <taxon>Saccharomycotina</taxon>
        <taxon>Pichiomycetes</taxon>
        <taxon>Debaryomycetaceae</taxon>
        <taxon>Yamadazyma</taxon>
    </lineage>
</organism>
<evidence type="ECO:0000313" key="1">
    <source>
        <dbReference type="EMBL" id="CAH6722030.1"/>
    </source>
</evidence>
<gene>
    <name evidence="1" type="ORF">CLIB1444_08S00276</name>
</gene>
<dbReference type="EMBL" id="CALSDN010000008">
    <property type="protein sequence ID" value="CAH6722030.1"/>
    <property type="molecule type" value="Genomic_DNA"/>
</dbReference>
<comment type="caution">
    <text evidence="1">The sequence shown here is derived from an EMBL/GenBank/DDBJ whole genome shotgun (WGS) entry which is preliminary data.</text>
</comment>
<proteinExistence type="predicted"/>
<reference evidence="1" key="1">
    <citation type="submission" date="2022-06" db="EMBL/GenBank/DDBJ databases">
        <authorList>
            <person name="Legras J.-L."/>
            <person name="Devillers H."/>
            <person name="Grondin C."/>
        </authorList>
    </citation>
    <scope>NUCLEOTIDE SEQUENCE</scope>
    <source>
        <strain evidence="1">CLIB 1444</strain>
    </source>
</reference>
<protein>
    <submittedName>
        <fullName evidence="1">Uncharacterized protein</fullName>
    </submittedName>
</protein>
<keyword evidence="2" id="KW-1185">Reference proteome</keyword>
<name>A0ACA9YAG7_9ASCO</name>
<sequence length="687" mass="80025">MRRVVDKESRKKALFSCDNCKKRKIACRRQLPNSDQVRHEDTSIPCVNCSKKNIECKTTIQRKKRQMGPVENLGLHYKILIMLFEGLFPELDVNNIDSLIQLGLELNLNMPSRSDLNNDSIKEIYDLGYIISSYLKSEKRNPVNLEDDRFILDERGVSHYIGPRASSNYLSTTSVIMQKASDLVSSDFKEKYNSVYYEEIMVSSNLKPINADMLIESDIENFPFVILDKAKTDVHVQLFFDRIYPFYPCFSKRRFFRLYEKWWDSYGLPPSERDLDSSEVCFLYLIKTMGYYYLENESKDESESRLIGKLVNIVKLSISEFMLTPTINGILCLFYLAVLFNKNKRRECGYLLITSVCRQATVIGLNRQSMIECNPDVEVQEEMKKIWWAIVEQEVKLSSLLGRVPSFNIADATVDLPSPKTNSDLFYNHSVKLSKIVYLFNQTSNLSTSYDFGTKERAKIVTVRLYMKEWLHEVQDFLKIDDESILLFKFRLQLEFHHNQVCLLFPFILNLPNCASSEDIHEFDLQMVVECLKSSIDMRVILVDSDKVKISNSFWSPHIQYAFEATLCLCNVYIWMENRDYSEITDSKGNQVSLDSIQDAMIGLREFNRIHVLNSKGSVSKLSKFLEIMLSSFYFMDEAYLNKNVNNELKEEPFYPSFQNEVWDVESDLFGIDTVFDELFSGQSVHI</sequence>